<evidence type="ECO:0000313" key="2">
    <source>
        <dbReference type="Proteomes" id="UP000827986"/>
    </source>
</evidence>
<dbReference type="Proteomes" id="UP000827986">
    <property type="component" value="Unassembled WGS sequence"/>
</dbReference>
<dbReference type="AlphaFoldDB" id="A0A9D4AV07"/>
<proteinExistence type="predicted"/>
<organism evidence="1 2">
    <name type="scientific">Mauremys mutica</name>
    <name type="common">yellowpond turtle</name>
    <dbReference type="NCBI Taxonomy" id="74926"/>
    <lineage>
        <taxon>Eukaryota</taxon>
        <taxon>Metazoa</taxon>
        <taxon>Chordata</taxon>
        <taxon>Craniata</taxon>
        <taxon>Vertebrata</taxon>
        <taxon>Euteleostomi</taxon>
        <taxon>Archelosauria</taxon>
        <taxon>Testudinata</taxon>
        <taxon>Testudines</taxon>
        <taxon>Cryptodira</taxon>
        <taxon>Durocryptodira</taxon>
        <taxon>Testudinoidea</taxon>
        <taxon>Geoemydidae</taxon>
        <taxon>Geoemydinae</taxon>
        <taxon>Mauremys</taxon>
    </lineage>
</organism>
<keyword evidence="2" id="KW-1185">Reference proteome</keyword>
<name>A0A9D4AV07_9SAUR</name>
<gene>
    <name evidence="1" type="ORF">KIL84_000530</name>
</gene>
<protein>
    <submittedName>
        <fullName evidence="1">Uncharacterized protein</fullName>
    </submittedName>
</protein>
<sequence>MIKTFNRFSSSAKRVALLKDMFDFVDMEYSTLLRHVPTRWLSLFPAVNRLVNTWQAVKCYFVSLGGEKCPTFLWMLFSDMENSEQEITGDWTEIKPETWMASEKEFGGFDALLKKKEIIPNLY</sequence>
<accession>A0A9D4AV07</accession>
<evidence type="ECO:0000313" key="1">
    <source>
        <dbReference type="EMBL" id="KAH1169545.1"/>
    </source>
</evidence>
<reference evidence="1" key="1">
    <citation type="submission" date="2021-09" db="EMBL/GenBank/DDBJ databases">
        <title>The genome of Mauremys mutica provides insights into the evolution of semi-aquatic lifestyle.</title>
        <authorList>
            <person name="Gong S."/>
            <person name="Gao Y."/>
        </authorList>
    </citation>
    <scope>NUCLEOTIDE SEQUENCE</scope>
    <source>
        <strain evidence="1">MM-2020</strain>
        <tissue evidence="1">Muscle</tissue>
    </source>
</reference>
<dbReference type="EMBL" id="JAHDVG010000484">
    <property type="protein sequence ID" value="KAH1169545.1"/>
    <property type="molecule type" value="Genomic_DNA"/>
</dbReference>
<comment type="caution">
    <text evidence="1">The sequence shown here is derived from an EMBL/GenBank/DDBJ whole genome shotgun (WGS) entry which is preliminary data.</text>
</comment>